<evidence type="ECO:0000313" key="2">
    <source>
        <dbReference type="EMBL" id="QXJ21869.1"/>
    </source>
</evidence>
<dbReference type="EMBL" id="CP059572">
    <property type="protein sequence ID" value="QXJ21869.1"/>
    <property type="molecule type" value="Genomic_DNA"/>
</dbReference>
<gene>
    <name evidence="2" type="ORF">AGRA3207_002774</name>
</gene>
<dbReference type="Pfam" id="PF00480">
    <property type="entry name" value="ROK"/>
    <property type="match status" value="1"/>
</dbReference>
<dbReference type="InterPro" id="IPR043129">
    <property type="entry name" value="ATPase_NBD"/>
</dbReference>
<organism evidence="2 3">
    <name type="scientific">Actinomadura graeca</name>
    <dbReference type="NCBI Taxonomy" id="2750812"/>
    <lineage>
        <taxon>Bacteria</taxon>
        <taxon>Bacillati</taxon>
        <taxon>Actinomycetota</taxon>
        <taxon>Actinomycetes</taxon>
        <taxon>Streptosporangiales</taxon>
        <taxon>Thermomonosporaceae</taxon>
        <taxon>Actinomadura</taxon>
    </lineage>
</organism>
<sequence>MTLIGLDVGGTSMKAELTTGDGILATETCPTDRGDPVGGILGFAARLAARAEELTGSPAAAAGIVLPGIVDEPAGTAVHSANLGWRDVPMRRLAAERLGIPVAIGHDVRTGGLAEAELGAGRGAGDFLFVAIGTGIAAALILNGAPYPGTSGWSGEAGHIVVRPGGEPCACGNRGCLETYASAASITRRHGADVPAEEVIALAAAGAPRAAVVWNEALDCLADGLAAATLFLDPGLIVVGGGLAQAGPALLDPLSTRLAARLTFRPAPRLVPSELDDRAAVKGATILAARLAGT</sequence>
<dbReference type="RefSeq" id="WP_231335050.1">
    <property type="nucleotide sequence ID" value="NZ_CP059572.1"/>
</dbReference>
<proteinExistence type="inferred from homology"/>
<dbReference type="Gene3D" id="3.30.420.40">
    <property type="match status" value="2"/>
</dbReference>
<dbReference type="PANTHER" id="PTHR18964:SF149">
    <property type="entry name" value="BIFUNCTIONAL UDP-N-ACETYLGLUCOSAMINE 2-EPIMERASE_N-ACETYLMANNOSAMINE KINASE"/>
    <property type="match status" value="1"/>
</dbReference>
<reference evidence="2" key="1">
    <citation type="submission" date="2020-07" db="EMBL/GenBank/DDBJ databases">
        <authorList>
            <person name="Tarantini F.S."/>
            <person name="Hong K.W."/>
            <person name="Chan K.G."/>
        </authorList>
    </citation>
    <scope>NUCLEOTIDE SEQUENCE</scope>
    <source>
        <strain evidence="2">32-07</strain>
    </source>
</reference>
<keyword evidence="3" id="KW-1185">Reference proteome</keyword>
<evidence type="ECO:0000313" key="3">
    <source>
        <dbReference type="Proteomes" id="UP001049518"/>
    </source>
</evidence>
<dbReference type="InterPro" id="IPR000600">
    <property type="entry name" value="ROK"/>
</dbReference>
<dbReference type="SUPFAM" id="SSF53067">
    <property type="entry name" value="Actin-like ATPase domain"/>
    <property type="match status" value="1"/>
</dbReference>
<evidence type="ECO:0000256" key="1">
    <source>
        <dbReference type="ARBA" id="ARBA00006479"/>
    </source>
</evidence>
<name>A0ABX8QSS6_9ACTN</name>
<comment type="similarity">
    <text evidence="1">Belongs to the ROK (NagC/XylR) family.</text>
</comment>
<dbReference type="PANTHER" id="PTHR18964">
    <property type="entry name" value="ROK (REPRESSOR, ORF, KINASE) FAMILY"/>
    <property type="match status" value="1"/>
</dbReference>
<dbReference type="Proteomes" id="UP001049518">
    <property type="component" value="Chromosome"/>
</dbReference>
<protein>
    <submittedName>
        <fullName evidence="2">ROK family protein</fullName>
    </submittedName>
</protein>
<accession>A0ABX8QSS6</accession>